<keyword evidence="2" id="KW-0575">Peroxidase</keyword>
<dbReference type="AlphaFoldDB" id="A0A0A9D7F7"/>
<name>A0A0A9D7F7_ARUDO</name>
<evidence type="ECO:0000256" key="1">
    <source>
        <dbReference type="SAM" id="MobiDB-lite"/>
    </source>
</evidence>
<keyword evidence="2" id="KW-0560">Oxidoreductase</keyword>
<dbReference type="EMBL" id="GBRH01213356">
    <property type="protein sequence ID" value="JAD84539.1"/>
    <property type="molecule type" value="Transcribed_RNA"/>
</dbReference>
<evidence type="ECO:0000313" key="2">
    <source>
        <dbReference type="EMBL" id="JAD84539.1"/>
    </source>
</evidence>
<accession>A0A0A9D7F7</accession>
<sequence>MELLVDEVAFLPDLALCTGEHVDAAHLHHGFGEVAEEFLGEVSGGLALDVGPGDGVAEQLGVGVEEAPALGHQPVVASVEAEEAAGIHLGKRGVVGEAPAPGPQPRQVRTVERRVDVGGVVGAGEVVKAVAEEVAVSGAKRVAAGEDDEVLDAEALGGEHPDELGKVGGGRGQLVGLVCDGYAAVTAAQRDGPGGALGNDDCVARHEREDVGAGDGARAGLLELVLDPLHRPEAAEGQVRRRVLLRRVVRHRIQQHRPVAAPDEAVMEVEAEQGAGERRRHLEDVRHLLPDDLLHVRARLAVEIHLRPCSHGARGSRRDEHDGRHDQCRHTPHSDAVAERPRRGHG</sequence>
<dbReference type="GO" id="GO:0004601">
    <property type="term" value="F:peroxidase activity"/>
    <property type="evidence" value="ECO:0007669"/>
    <property type="project" value="UniProtKB-KW"/>
</dbReference>
<feature type="compositionally biased region" description="Basic and acidic residues" evidence="1">
    <location>
        <begin position="316"/>
        <end position="346"/>
    </location>
</feature>
<organism evidence="2">
    <name type="scientific">Arundo donax</name>
    <name type="common">Giant reed</name>
    <name type="synonym">Donax arundinaceus</name>
    <dbReference type="NCBI Taxonomy" id="35708"/>
    <lineage>
        <taxon>Eukaryota</taxon>
        <taxon>Viridiplantae</taxon>
        <taxon>Streptophyta</taxon>
        <taxon>Embryophyta</taxon>
        <taxon>Tracheophyta</taxon>
        <taxon>Spermatophyta</taxon>
        <taxon>Magnoliopsida</taxon>
        <taxon>Liliopsida</taxon>
        <taxon>Poales</taxon>
        <taxon>Poaceae</taxon>
        <taxon>PACMAD clade</taxon>
        <taxon>Arundinoideae</taxon>
        <taxon>Arundineae</taxon>
        <taxon>Arundo</taxon>
    </lineage>
</organism>
<reference evidence="2" key="1">
    <citation type="submission" date="2014-09" db="EMBL/GenBank/DDBJ databases">
        <authorList>
            <person name="Magalhaes I.L.F."/>
            <person name="Oliveira U."/>
            <person name="Santos F.R."/>
            <person name="Vidigal T.H.D.A."/>
            <person name="Brescovit A.D."/>
            <person name="Santos A.J."/>
        </authorList>
    </citation>
    <scope>NUCLEOTIDE SEQUENCE</scope>
    <source>
        <tissue evidence="2">Shoot tissue taken approximately 20 cm above the soil surface</tissue>
    </source>
</reference>
<feature type="region of interest" description="Disordered" evidence="1">
    <location>
        <begin position="311"/>
        <end position="346"/>
    </location>
</feature>
<protein>
    <submittedName>
        <fullName evidence="2">Peroxidase 1</fullName>
    </submittedName>
</protein>
<proteinExistence type="predicted"/>
<reference evidence="2" key="2">
    <citation type="journal article" date="2015" name="Data Brief">
        <title>Shoot transcriptome of the giant reed, Arundo donax.</title>
        <authorList>
            <person name="Barrero R.A."/>
            <person name="Guerrero F.D."/>
            <person name="Moolhuijzen P."/>
            <person name="Goolsby J.A."/>
            <person name="Tidwell J."/>
            <person name="Bellgard S.E."/>
            <person name="Bellgard M.I."/>
        </authorList>
    </citation>
    <scope>NUCLEOTIDE SEQUENCE</scope>
    <source>
        <tissue evidence="2">Shoot tissue taken approximately 20 cm above the soil surface</tissue>
    </source>
</reference>